<feature type="transmembrane region" description="Helical" evidence="1">
    <location>
        <begin position="112"/>
        <end position="133"/>
    </location>
</feature>
<reference evidence="2 3" key="1">
    <citation type="submission" date="2020-01" db="EMBL/GenBank/DDBJ databases">
        <authorList>
            <person name="Gulvik C.A."/>
            <person name="Batra D.G."/>
        </authorList>
    </citation>
    <scope>NUCLEOTIDE SEQUENCE [LARGE SCALE GENOMIC DNA]</scope>
    <source>
        <strain evidence="2 3">W9323</strain>
    </source>
</reference>
<keyword evidence="1" id="KW-0472">Membrane</keyword>
<feature type="transmembrane region" description="Helical" evidence="1">
    <location>
        <begin position="44"/>
        <end position="66"/>
    </location>
</feature>
<keyword evidence="3" id="KW-1185">Reference proteome</keyword>
<feature type="transmembrane region" description="Helical" evidence="1">
    <location>
        <begin position="78"/>
        <end position="100"/>
    </location>
</feature>
<proteinExistence type="predicted"/>
<evidence type="ECO:0000313" key="3">
    <source>
        <dbReference type="Proteomes" id="UP000503088"/>
    </source>
</evidence>
<sequence>MKVGVSLFTVFKYVHVVSGFLSLFIFWIPMVTPKGGKSHIRIGWIYVVSMALVALSAVFMGTWRIVADPEKTTISVAFAWFLIFIAILSSSSAWYGIRVLRLKRRSTVHRHPIDLGVPLLLILSGAAMSLYGYQVQFPLLTWFPLIGLFLGISQLYYWLRLPKYRLQWWFEHMSGMFTCCIATLTAFAVFGTPRLLEMDDVPLIIWFLPTILMLPILITMIAYYQRKFKTEKQSKYDQSL</sequence>
<evidence type="ECO:0000313" key="2">
    <source>
        <dbReference type="EMBL" id="QKG85958.1"/>
    </source>
</evidence>
<gene>
    <name evidence="2" type="ORF">GXN76_07710</name>
</gene>
<dbReference type="EMBL" id="CP048104">
    <property type="protein sequence ID" value="QKG85958.1"/>
    <property type="molecule type" value="Genomic_DNA"/>
</dbReference>
<dbReference type="AlphaFoldDB" id="A0A7D4CQK4"/>
<dbReference type="KEGG" id="kpul:GXN76_07710"/>
<feature type="transmembrane region" description="Helical" evidence="1">
    <location>
        <begin position="12"/>
        <end position="32"/>
    </location>
</feature>
<evidence type="ECO:0000256" key="1">
    <source>
        <dbReference type="SAM" id="Phobius"/>
    </source>
</evidence>
<accession>A0A7D4CQK4</accession>
<protein>
    <submittedName>
        <fullName evidence="2">DUF2306 domain-containing protein</fullName>
    </submittedName>
</protein>
<organism evidence="2 3">
    <name type="scientific">Kroppenstedtia pulmonis</name>
    <dbReference type="NCBI Taxonomy" id="1380685"/>
    <lineage>
        <taxon>Bacteria</taxon>
        <taxon>Bacillati</taxon>
        <taxon>Bacillota</taxon>
        <taxon>Bacilli</taxon>
        <taxon>Bacillales</taxon>
        <taxon>Thermoactinomycetaceae</taxon>
        <taxon>Kroppenstedtia</taxon>
    </lineage>
</organism>
<keyword evidence="1" id="KW-1133">Transmembrane helix</keyword>
<keyword evidence="1" id="KW-0812">Transmembrane</keyword>
<dbReference type="Proteomes" id="UP000503088">
    <property type="component" value="Chromosome"/>
</dbReference>
<feature type="transmembrane region" description="Helical" evidence="1">
    <location>
        <begin position="139"/>
        <end position="158"/>
    </location>
</feature>
<name>A0A7D4CQK4_9BACL</name>
<feature type="transmembrane region" description="Helical" evidence="1">
    <location>
        <begin position="170"/>
        <end position="191"/>
    </location>
</feature>
<feature type="transmembrane region" description="Helical" evidence="1">
    <location>
        <begin position="203"/>
        <end position="224"/>
    </location>
</feature>